<name>A0A937KBZ0_9BACT</name>
<accession>A0A937KBZ0</accession>
<dbReference type="EMBL" id="JAEUGD010000044">
    <property type="protein sequence ID" value="MBL6447571.1"/>
    <property type="molecule type" value="Genomic_DNA"/>
</dbReference>
<protein>
    <submittedName>
        <fullName evidence="1">Uncharacterized protein</fullName>
    </submittedName>
</protein>
<dbReference type="Gene3D" id="3.40.50.150">
    <property type="entry name" value="Vaccinia Virus protein VP39"/>
    <property type="match status" value="1"/>
</dbReference>
<keyword evidence="2" id="KW-1185">Reference proteome</keyword>
<dbReference type="RefSeq" id="WP_202857111.1">
    <property type="nucleotide sequence ID" value="NZ_JAEUGD010000044.1"/>
</dbReference>
<sequence length="235" mass="27317">MQNHLVFDSKSESYFYSQCIERYALSKKNAPMNIVECGSGDGMPIIRAVKVVDYQGSIVSYEINEHAHRQALENIRKHQMMGSYQVFNQSFFDAKQFNSTECLISDPPFLPCLSNNMIDPYLRGGNNGNEFTKRLFEHCFDEMIILIPSYTDPIGTIEHARDQGYDIIDFMISPMELTFYSKDKEVYNRLKAMKQEEKSFFVNDYFLLAGVHFKKSQRKNSDKFKGLIKLLTANW</sequence>
<dbReference type="InterPro" id="IPR029063">
    <property type="entry name" value="SAM-dependent_MTases_sf"/>
</dbReference>
<evidence type="ECO:0000313" key="1">
    <source>
        <dbReference type="EMBL" id="MBL6447571.1"/>
    </source>
</evidence>
<evidence type="ECO:0000313" key="2">
    <source>
        <dbReference type="Proteomes" id="UP000614216"/>
    </source>
</evidence>
<dbReference type="SUPFAM" id="SSF53335">
    <property type="entry name" value="S-adenosyl-L-methionine-dependent methyltransferases"/>
    <property type="match status" value="1"/>
</dbReference>
<dbReference type="Proteomes" id="UP000614216">
    <property type="component" value="Unassembled WGS sequence"/>
</dbReference>
<organism evidence="1 2">
    <name type="scientific">Fulvivirga marina</name>
    <dbReference type="NCBI Taxonomy" id="2494733"/>
    <lineage>
        <taxon>Bacteria</taxon>
        <taxon>Pseudomonadati</taxon>
        <taxon>Bacteroidota</taxon>
        <taxon>Cytophagia</taxon>
        <taxon>Cytophagales</taxon>
        <taxon>Fulvivirgaceae</taxon>
        <taxon>Fulvivirga</taxon>
    </lineage>
</organism>
<dbReference type="AlphaFoldDB" id="A0A937KBZ0"/>
<reference evidence="1" key="1">
    <citation type="submission" date="2021-01" db="EMBL/GenBank/DDBJ databases">
        <title>Fulvivirga kasyanovii gen. nov., sp nov., a novel member of the phylum Bacteroidetes isolated from seawater in a mussel farm.</title>
        <authorList>
            <person name="Zhao L.-H."/>
            <person name="Wang Z.-J."/>
        </authorList>
    </citation>
    <scope>NUCLEOTIDE SEQUENCE</scope>
    <source>
        <strain evidence="1">29W222</strain>
    </source>
</reference>
<gene>
    <name evidence="1" type="ORF">JMN32_14730</name>
</gene>
<proteinExistence type="predicted"/>
<comment type="caution">
    <text evidence="1">The sequence shown here is derived from an EMBL/GenBank/DDBJ whole genome shotgun (WGS) entry which is preliminary data.</text>
</comment>